<dbReference type="Gene3D" id="3.40.50.300">
    <property type="entry name" value="P-loop containing nucleotide triphosphate hydrolases"/>
    <property type="match status" value="1"/>
</dbReference>
<keyword evidence="6" id="KW-0067">ATP-binding</keyword>
<keyword evidence="8" id="KW-0539">Nucleus</keyword>
<comment type="similarity">
    <text evidence="3">Belongs to the DNA mismatch repair MutS family.</text>
</comment>
<dbReference type="GO" id="GO:0030983">
    <property type="term" value="F:mismatched DNA binding"/>
    <property type="evidence" value="ECO:0007669"/>
    <property type="project" value="InterPro"/>
</dbReference>
<dbReference type="PANTHER" id="PTHR11361">
    <property type="entry name" value="DNA MISMATCH REPAIR PROTEIN MUTS FAMILY MEMBER"/>
    <property type="match status" value="1"/>
</dbReference>
<dbReference type="Pfam" id="PF05192">
    <property type="entry name" value="MutS_III"/>
    <property type="match status" value="1"/>
</dbReference>
<evidence type="ECO:0000259" key="13">
    <source>
        <dbReference type="PROSITE" id="PS00486"/>
    </source>
</evidence>
<evidence type="ECO:0000313" key="14">
    <source>
        <dbReference type="EMBL" id="CED82432.1"/>
    </source>
</evidence>
<dbReference type="GO" id="GO:0005694">
    <property type="term" value="C:chromosome"/>
    <property type="evidence" value="ECO:0007669"/>
    <property type="project" value="UniProtKB-SubCell"/>
</dbReference>
<accession>A0A0F7SK08</accession>
<keyword evidence="4" id="KW-0158">Chromosome</keyword>
<evidence type="ECO:0000256" key="9">
    <source>
        <dbReference type="ARBA" id="ARBA00023254"/>
    </source>
</evidence>
<evidence type="ECO:0000256" key="6">
    <source>
        <dbReference type="ARBA" id="ARBA00022840"/>
    </source>
</evidence>
<dbReference type="GO" id="GO:0005524">
    <property type="term" value="F:ATP binding"/>
    <property type="evidence" value="ECO:0007669"/>
    <property type="project" value="UniProtKB-KW"/>
</dbReference>
<dbReference type="InterPro" id="IPR007696">
    <property type="entry name" value="DNA_mismatch_repair_MutS_core"/>
</dbReference>
<dbReference type="InterPro" id="IPR017261">
    <property type="entry name" value="DNA_mismatch_repair_MutS/MSH"/>
</dbReference>
<evidence type="ECO:0000256" key="3">
    <source>
        <dbReference type="ARBA" id="ARBA00006271"/>
    </source>
</evidence>
<feature type="compositionally biased region" description="Basic and acidic residues" evidence="12">
    <location>
        <begin position="61"/>
        <end position="77"/>
    </location>
</feature>
<dbReference type="InterPro" id="IPR036678">
    <property type="entry name" value="MutS_con_dom_sf"/>
</dbReference>
<dbReference type="InterPro" id="IPR045076">
    <property type="entry name" value="MutS"/>
</dbReference>
<evidence type="ECO:0000256" key="12">
    <source>
        <dbReference type="SAM" id="MobiDB-lite"/>
    </source>
</evidence>
<evidence type="ECO:0000256" key="2">
    <source>
        <dbReference type="ARBA" id="ARBA00004286"/>
    </source>
</evidence>
<feature type="compositionally biased region" description="Low complexity" evidence="12">
    <location>
        <begin position="1"/>
        <end position="15"/>
    </location>
</feature>
<dbReference type="SUPFAM" id="SSF52540">
    <property type="entry name" value="P-loop containing nucleoside triphosphate hydrolases"/>
    <property type="match status" value="1"/>
</dbReference>
<evidence type="ECO:0000256" key="10">
    <source>
        <dbReference type="ARBA" id="ARBA00073549"/>
    </source>
</evidence>
<dbReference type="GO" id="GO:0051026">
    <property type="term" value="P:chiasma assembly"/>
    <property type="evidence" value="ECO:0007669"/>
    <property type="project" value="TreeGrafter"/>
</dbReference>
<evidence type="ECO:0000256" key="1">
    <source>
        <dbReference type="ARBA" id="ARBA00004123"/>
    </source>
</evidence>
<dbReference type="SUPFAM" id="SSF48334">
    <property type="entry name" value="DNA repair protein MutS, domain III"/>
    <property type="match status" value="1"/>
</dbReference>
<keyword evidence="7" id="KW-0238">DNA-binding</keyword>
<dbReference type="SMART" id="SM00533">
    <property type="entry name" value="MUTSd"/>
    <property type="match status" value="1"/>
</dbReference>
<evidence type="ECO:0000256" key="5">
    <source>
        <dbReference type="ARBA" id="ARBA00022741"/>
    </source>
</evidence>
<dbReference type="InterPro" id="IPR027417">
    <property type="entry name" value="P-loop_NTPase"/>
</dbReference>
<keyword evidence="5" id="KW-0547">Nucleotide-binding</keyword>
<dbReference type="InterPro" id="IPR036187">
    <property type="entry name" value="DNA_mismatch_repair_MutS_sf"/>
</dbReference>
<protein>
    <recommendedName>
        <fullName evidence="10">DNA mismatch repair protein MSH5</fullName>
    </recommendedName>
    <alternativeName>
        <fullName evidence="11">MutS protein homolog 5</fullName>
    </alternativeName>
</protein>
<evidence type="ECO:0000256" key="4">
    <source>
        <dbReference type="ARBA" id="ARBA00022454"/>
    </source>
</evidence>
<dbReference type="Gene3D" id="1.10.1420.10">
    <property type="match status" value="1"/>
</dbReference>
<dbReference type="SMART" id="SM00534">
    <property type="entry name" value="MUTSac"/>
    <property type="match status" value="1"/>
</dbReference>
<comment type="subcellular location">
    <subcellularLocation>
        <location evidence="2">Chromosome</location>
    </subcellularLocation>
    <subcellularLocation>
        <location evidence="1">Nucleus</location>
    </subcellularLocation>
</comment>
<dbReference type="AlphaFoldDB" id="A0A0F7SK08"/>
<dbReference type="PROSITE" id="PS00486">
    <property type="entry name" value="DNA_MISMATCH_REPAIR_2"/>
    <property type="match status" value="1"/>
</dbReference>
<dbReference type="GO" id="GO:0006298">
    <property type="term" value="P:mismatch repair"/>
    <property type="evidence" value="ECO:0007669"/>
    <property type="project" value="InterPro"/>
</dbReference>
<reference evidence="14" key="1">
    <citation type="submission" date="2014-08" db="EMBL/GenBank/DDBJ databases">
        <authorList>
            <person name="Sharma Rahul"/>
            <person name="Thines Marco"/>
        </authorList>
    </citation>
    <scope>NUCLEOTIDE SEQUENCE</scope>
</reference>
<feature type="compositionally biased region" description="Acidic residues" evidence="12">
    <location>
        <begin position="78"/>
        <end position="89"/>
    </location>
</feature>
<dbReference type="GO" id="GO:0005634">
    <property type="term" value="C:nucleus"/>
    <property type="evidence" value="ECO:0007669"/>
    <property type="project" value="UniProtKB-SubCell"/>
</dbReference>
<dbReference type="GO" id="GO:0140664">
    <property type="term" value="F:ATP-dependent DNA damage sensor activity"/>
    <property type="evidence" value="ECO:0007669"/>
    <property type="project" value="InterPro"/>
</dbReference>
<dbReference type="Pfam" id="PF00488">
    <property type="entry name" value="MutS_V"/>
    <property type="match status" value="1"/>
</dbReference>
<sequence>MLTDTTRTTTPARTASHSRSISTVGTPGQSRKSTPSIRSKRPVKPSASKKERTVKRPKTPLGRDGKKLEEIDETESREGDEDNESESESEGSQVETTLVVCNAHSKVAAAYIDLVTDKLYIMEDVTDSSHFDTIDLVLHQIHPQMILVNSGAEDVLVEQLKASLSPENVFPENPESYTFSHGGDQVDDDMEYDHRSKRMELVLAGMLDFGKTLSISACGALLTWMAKKRAIGDLPREDNGSISVSGIETVTPVEFMQISADTLSSLGIFEHESHAYTHSSATKEGLSLYAILNTTYTPLGQKLLQSWLLRPLLSLKDIKARHDAVGVFHHPENTVGVDGIKGLLKGMGNVLAILKRMRQGITKWKDWKLLLEFCFKAVQLREGCLALVGSHSKNILKLVKESLDTELFSSIGSRLNEVIDWDETINIGGDRVCCKGGLDAELDDWKHQYAGLDSFLMQVAKTLGQDLDRQIVKNFHVTYFPQLGFQVAVNLVRPWDPDGEESKVLADWEYQFFTDERYYFKTPQMRDLDSHFGDIDSKIADREVEILFDLAEFVLESSSLIEKAVQCCSELDCCIAFASAATTFELKRPTMTEENILEIKDGRHPLQELVEDNFVPNSTLLCGGRGFDWQTKPLNDIDSDEDILKSVMILTGPNASGKSIYAKSVALITYMAHIGCFVPCREATIGLCDKIFTRLSTKESVSKLQSSFMIDLSQISYALRNSTARSLIIADEFGKGTVSTDGAGLLAGVIMHLLNRGQACPKTIITTHFHELFTNKLLPANLPVLFASMDVIVQDDIDDRRTHKPITYLYRLTPTLCLKSYAADCAQSQGIPLKVIERTRQVEAYISRFEYLPLQTLMFEPQEKADLVAAEGCCRAFLELDIDQAVESGVDLRERLKEILATDESNHLSEDAADGTSGN</sequence>
<evidence type="ECO:0000256" key="7">
    <source>
        <dbReference type="ARBA" id="ARBA00023125"/>
    </source>
</evidence>
<feature type="region of interest" description="Disordered" evidence="12">
    <location>
        <begin position="1"/>
        <end position="94"/>
    </location>
</feature>
<dbReference type="Gene3D" id="3.30.420.110">
    <property type="entry name" value="MutS, connector domain"/>
    <property type="match status" value="1"/>
</dbReference>
<dbReference type="PIRSF" id="PIRSF037677">
    <property type="entry name" value="DNA_mis_repair_Msh6"/>
    <property type="match status" value="1"/>
</dbReference>
<feature type="domain" description="DNA mismatch repair proteins mutS family" evidence="13">
    <location>
        <begin position="726"/>
        <end position="742"/>
    </location>
</feature>
<keyword evidence="9" id="KW-0469">Meiosis</keyword>
<dbReference type="PANTHER" id="PTHR11361:SF20">
    <property type="entry name" value="MUTS PROTEIN HOMOLOG 5"/>
    <property type="match status" value="1"/>
</dbReference>
<dbReference type="EMBL" id="LN483124">
    <property type="protein sequence ID" value="CED82432.1"/>
    <property type="molecule type" value="Genomic_DNA"/>
</dbReference>
<evidence type="ECO:0000256" key="11">
    <source>
        <dbReference type="ARBA" id="ARBA00077470"/>
    </source>
</evidence>
<organism evidence="14">
    <name type="scientific">Phaffia rhodozyma</name>
    <name type="common">Yeast</name>
    <name type="synonym">Xanthophyllomyces dendrorhous</name>
    <dbReference type="NCBI Taxonomy" id="264483"/>
    <lineage>
        <taxon>Eukaryota</taxon>
        <taxon>Fungi</taxon>
        <taxon>Dikarya</taxon>
        <taxon>Basidiomycota</taxon>
        <taxon>Agaricomycotina</taxon>
        <taxon>Tremellomycetes</taxon>
        <taxon>Cystofilobasidiales</taxon>
        <taxon>Mrakiaceae</taxon>
        <taxon>Phaffia</taxon>
    </lineage>
</organism>
<feature type="compositionally biased region" description="Polar residues" evidence="12">
    <location>
        <begin position="17"/>
        <end position="37"/>
    </location>
</feature>
<dbReference type="FunFam" id="3.40.50.300:FF:001067">
    <property type="entry name" value="DNA mismatch repair protein MSH5"/>
    <property type="match status" value="1"/>
</dbReference>
<evidence type="ECO:0000256" key="8">
    <source>
        <dbReference type="ARBA" id="ARBA00023242"/>
    </source>
</evidence>
<dbReference type="InterPro" id="IPR000432">
    <property type="entry name" value="DNA_mismatch_repair_MutS_C"/>
</dbReference>
<dbReference type="CDD" id="cd03281">
    <property type="entry name" value="ABC_MSH5_euk"/>
    <property type="match status" value="1"/>
</dbReference>
<proteinExistence type="inferred from homology"/>
<name>A0A0F7SK08_PHARH</name>